<comment type="caution">
    <text evidence="9">The sequence shown here is derived from an EMBL/GenBank/DDBJ whole genome shotgun (WGS) entry which is preliminary data.</text>
</comment>
<evidence type="ECO:0000256" key="3">
    <source>
        <dbReference type="ARBA" id="ARBA00022448"/>
    </source>
</evidence>
<dbReference type="Gene3D" id="1.20.1250.20">
    <property type="entry name" value="MFS general substrate transporter like domains"/>
    <property type="match status" value="1"/>
</dbReference>
<reference evidence="9 10" key="1">
    <citation type="submission" date="2016-05" db="EMBL/GenBank/DDBJ databases">
        <title>The evolution of Acinetobacter baumannii in vivo.</title>
        <authorList>
            <person name="Hua X."/>
            <person name="Yu Y."/>
        </authorList>
    </citation>
    <scope>NUCLEOTIDE SEQUENCE [LARGE SCALE GENOMIC DNA]</scope>
    <source>
        <strain evidence="9 10">XH647</strain>
    </source>
</reference>
<dbReference type="PROSITE" id="PS50850">
    <property type="entry name" value="MFS"/>
    <property type="match status" value="1"/>
</dbReference>
<feature type="transmembrane region" description="Helical" evidence="7">
    <location>
        <begin position="64"/>
        <end position="85"/>
    </location>
</feature>
<keyword evidence="6 7" id="KW-0472">Membrane</keyword>
<dbReference type="InterPro" id="IPR005828">
    <property type="entry name" value="MFS_sugar_transport-like"/>
</dbReference>
<feature type="transmembrane region" description="Helical" evidence="7">
    <location>
        <begin position="29"/>
        <end position="52"/>
    </location>
</feature>
<evidence type="ECO:0000256" key="5">
    <source>
        <dbReference type="ARBA" id="ARBA00022989"/>
    </source>
</evidence>
<feature type="transmembrane region" description="Helical" evidence="7">
    <location>
        <begin position="117"/>
        <end position="136"/>
    </location>
</feature>
<dbReference type="Proteomes" id="UP000179937">
    <property type="component" value="Unassembled WGS sequence"/>
</dbReference>
<name>A0A1S2G3E8_ACIBA</name>
<evidence type="ECO:0000256" key="6">
    <source>
        <dbReference type="ARBA" id="ARBA00023136"/>
    </source>
</evidence>
<dbReference type="EMBL" id="LYKI01000004">
    <property type="protein sequence ID" value="OIG74725.1"/>
    <property type="molecule type" value="Genomic_DNA"/>
</dbReference>
<feature type="transmembrane region" description="Helical" evidence="7">
    <location>
        <begin position="259"/>
        <end position="277"/>
    </location>
</feature>
<dbReference type="PANTHER" id="PTHR23511">
    <property type="entry name" value="SYNAPTIC VESICLE GLYCOPROTEIN 2"/>
    <property type="match status" value="1"/>
</dbReference>
<evidence type="ECO:0000256" key="7">
    <source>
        <dbReference type="SAM" id="Phobius"/>
    </source>
</evidence>
<feature type="transmembrane region" description="Helical" evidence="7">
    <location>
        <begin position="348"/>
        <end position="370"/>
    </location>
</feature>
<keyword evidence="3" id="KW-0813">Transport</keyword>
<feature type="transmembrane region" description="Helical" evidence="7">
    <location>
        <begin position="183"/>
        <end position="202"/>
    </location>
</feature>
<dbReference type="AlphaFoldDB" id="A0A1S2G3E8"/>
<evidence type="ECO:0000259" key="8">
    <source>
        <dbReference type="PROSITE" id="PS50850"/>
    </source>
</evidence>
<dbReference type="GO" id="GO:0016020">
    <property type="term" value="C:membrane"/>
    <property type="evidence" value="ECO:0007669"/>
    <property type="project" value="UniProtKB-SubCell"/>
</dbReference>
<gene>
    <name evidence="9" type="ORF">A7M90_13370</name>
</gene>
<proteinExistence type="inferred from homology"/>
<feature type="transmembrane region" description="Helical" evidence="7">
    <location>
        <begin position="157"/>
        <end position="177"/>
    </location>
</feature>
<evidence type="ECO:0000313" key="9">
    <source>
        <dbReference type="EMBL" id="OIG74725.1"/>
    </source>
</evidence>
<dbReference type="InterPro" id="IPR020846">
    <property type="entry name" value="MFS_dom"/>
</dbReference>
<dbReference type="GO" id="GO:0022857">
    <property type="term" value="F:transmembrane transporter activity"/>
    <property type="evidence" value="ECO:0007669"/>
    <property type="project" value="InterPro"/>
</dbReference>
<protein>
    <submittedName>
        <fullName evidence="9">MFS transporter</fullName>
    </submittedName>
</protein>
<keyword evidence="4 7" id="KW-0812">Transmembrane</keyword>
<feature type="transmembrane region" description="Helical" evidence="7">
    <location>
        <begin position="297"/>
        <end position="316"/>
    </location>
</feature>
<evidence type="ECO:0000256" key="1">
    <source>
        <dbReference type="ARBA" id="ARBA00004141"/>
    </source>
</evidence>
<accession>A0A1S2G3E8</accession>
<feature type="transmembrane region" description="Helical" evidence="7">
    <location>
        <begin position="323"/>
        <end position="342"/>
    </location>
</feature>
<keyword evidence="5 7" id="KW-1133">Transmembrane helix</keyword>
<comment type="similarity">
    <text evidence="2">Belongs to the major facilitator superfamily. Sugar transporter (TC 2.A.1.1) family.</text>
</comment>
<sequence>MDMEQVISSTGKKDIGVANRRKFITKLTWLIAGGMFVDGFVLGYVGMVMPAITQELNLSLTWQGLIGAAALIGIFFGSPLGGWLADRIGRRPMFTLDLMLFLVCSIAQFFVSDVWSLFIVRFLMGVAIGMEYSVGWPMLSEFAPARSRGKLLALQEVGWYVGFLASYSIGYVLTVIWPVHWNIILGLSTIPTLIVLLLRIGTPESPRWLMSKGRKEEAVKIASEYMEEEEQRDILNQKPVAVDKHHGLMELFTAKNIKITIFVSVFYFCSVTPYFAIGSFVPMVLEKLGLHDGFTGGLFLNIFAVAGVVFTAMLVEKMGRRKLGIPPFFICAVAFVLIGLYAEGSPTLVLICFLVFYFANTIPTALTGVYPGEVFPTEVRGIGIGFVTAVSRIGAAAGTFLLPLGIAAYGAEMMVYIAAIVCVVGGVVSYYLAPETKGKALSETA</sequence>
<dbReference type="InterPro" id="IPR036259">
    <property type="entry name" value="MFS_trans_sf"/>
</dbReference>
<dbReference type="PANTHER" id="PTHR23511:SF34">
    <property type="entry name" value="SYNAPTIC VESICLE GLYCOPROTEIN 2"/>
    <property type="match status" value="1"/>
</dbReference>
<evidence type="ECO:0000256" key="4">
    <source>
        <dbReference type="ARBA" id="ARBA00022692"/>
    </source>
</evidence>
<dbReference type="CDD" id="cd17316">
    <property type="entry name" value="MFS_SV2_like"/>
    <property type="match status" value="1"/>
</dbReference>
<comment type="subcellular location">
    <subcellularLocation>
        <location evidence="1">Membrane</location>
        <topology evidence="1">Multi-pass membrane protein</topology>
    </subcellularLocation>
</comment>
<dbReference type="Pfam" id="PF00083">
    <property type="entry name" value="Sugar_tr"/>
    <property type="match status" value="1"/>
</dbReference>
<evidence type="ECO:0000313" key="10">
    <source>
        <dbReference type="Proteomes" id="UP000179937"/>
    </source>
</evidence>
<organism evidence="9 10">
    <name type="scientific">Acinetobacter baumannii</name>
    <dbReference type="NCBI Taxonomy" id="470"/>
    <lineage>
        <taxon>Bacteria</taxon>
        <taxon>Pseudomonadati</taxon>
        <taxon>Pseudomonadota</taxon>
        <taxon>Gammaproteobacteria</taxon>
        <taxon>Moraxellales</taxon>
        <taxon>Moraxellaceae</taxon>
        <taxon>Acinetobacter</taxon>
        <taxon>Acinetobacter calcoaceticus/baumannii complex</taxon>
    </lineage>
</organism>
<feature type="transmembrane region" description="Helical" evidence="7">
    <location>
        <begin position="92"/>
        <end position="111"/>
    </location>
</feature>
<feature type="domain" description="Major facilitator superfamily (MFS) profile" evidence="8">
    <location>
        <begin position="27"/>
        <end position="437"/>
    </location>
</feature>
<dbReference type="SUPFAM" id="SSF103473">
    <property type="entry name" value="MFS general substrate transporter"/>
    <property type="match status" value="1"/>
</dbReference>
<evidence type="ECO:0000256" key="2">
    <source>
        <dbReference type="ARBA" id="ARBA00010992"/>
    </source>
</evidence>
<feature type="transmembrane region" description="Helical" evidence="7">
    <location>
        <begin position="413"/>
        <end position="433"/>
    </location>
</feature>
<feature type="transmembrane region" description="Helical" evidence="7">
    <location>
        <begin position="382"/>
        <end position="407"/>
    </location>
</feature>